<proteinExistence type="predicted"/>
<keyword evidence="2" id="KW-1185">Reference proteome</keyword>
<evidence type="ECO:0000313" key="1">
    <source>
        <dbReference type="EMBL" id="WAR26747.1"/>
    </source>
</evidence>
<sequence>MRMHRTPSTSATADMCCYGKGAMFGEMEPSGSPCCCCSRRKSHSGAAIRFPDVSSMTRTAGGTTSMIMVTGVTIRTRANTPVKSPWT</sequence>
<gene>
    <name evidence="1" type="ORF">MAR_012451</name>
</gene>
<protein>
    <submittedName>
        <fullName evidence="1">Uncharacterized protein</fullName>
    </submittedName>
</protein>
<reference evidence="1" key="1">
    <citation type="submission" date="2022-11" db="EMBL/GenBank/DDBJ databases">
        <title>Centuries of genome instability and evolution in soft-shell clam transmissible cancer (bioRxiv).</title>
        <authorList>
            <person name="Hart S.F.M."/>
            <person name="Yonemitsu M.A."/>
            <person name="Giersch R.M."/>
            <person name="Beal B.F."/>
            <person name="Arriagada G."/>
            <person name="Davis B.W."/>
            <person name="Ostrander E.A."/>
            <person name="Goff S.P."/>
            <person name="Metzger M.J."/>
        </authorList>
    </citation>
    <scope>NUCLEOTIDE SEQUENCE</scope>
    <source>
        <strain evidence="1">MELC-2E11</strain>
        <tissue evidence="1">Siphon/mantle</tissue>
    </source>
</reference>
<organism evidence="1 2">
    <name type="scientific">Mya arenaria</name>
    <name type="common">Soft-shell clam</name>
    <dbReference type="NCBI Taxonomy" id="6604"/>
    <lineage>
        <taxon>Eukaryota</taxon>
        <taxon>Metazoa</taxon>
        <taxon>Spiralia</taxon>
        <taxon>Lophotrochozoa</taxon>
        <taxon>Mollusca</taxon>
        <taxon>Bivalvia</taxon>
        <taxon>Autobranchia</taxon>
        <taxon>Heteroconchia</taxon>
        <taxon>Euheterodonta</taxon>
        <taxon>Imparidentia</taxon>
        <taxon>Neoheterodontei</taxon>
        <taxon>Myida</taxon>
        <taxon>Myoidea</taxon>
        <taxon>Myidae</taxon>
        <taxon>Mya</taxon>
    </lineage>
</organism>
<name>A0ABY7FYL2_MYAAR</name>
<evidence type="ECO:0000313" key="2">
    <source>
        <dbReference type="Proteomes" id="UP001164746"/>
    </source>
</evidence>
<accession>A0ABY7FYL2</accession>
<dbReference type="Proteomes" id="UP001164746">
    <property type="component" value="Chromosome 14"/>
</dbReference>
<dbReference type="EMBL" id="CP111025">
    <property type="protein sequence ID" value="WAR26747.1"/>
    <property type="molecule type" value="Genomic_DNA"/>
</dbReference>